<organism evidence="4 5">
    <name type="scientific">Clostridium pasteurianum BC1</name>
    <dbReference type="NCBI Taxonomy" id="86416"/>
    <lineage>
        <taxon>Bacteria</taxon>
        <taxon>Bacillati</taxon>
        <taxon>Bacillota</taxon>
        <taxon>Clostridia</taxon>
        <taxon>Eubacteriales</taxon>
        <taxon>Clostridiaceae</taxon>
        <taxon>Clostridium</taxon>
    </lineage>
</organism>
<dbReference type="Pfam" id="PF00239">
    <property type="entry name" value="Resolvase"/>
    <property type="match status" value="1"/>
</dbReference>
<dbReference type="Gene3D" id="3.90.1750.20">
    <property type="entry name" value="Putative Large Serine Recombinase, Chain B, Domain 2"/>
    <property type="match status" value="2"/>
</dbReference>
<dbReference type="RefSeq" id="WP_015613699.1">
    <property type="nucleotide sequence ID" value="NC_021182.1"/>
</dbReference>
<dbReference type="GO" id="GO:0003677">
    <property type="term" value="F:DNA binding"/>
    <property type="evidence" value="ECO:0007669"/>
    <property type="project" value="InterPro"/>
</dbReference>
<sequence length="552" mass="63114">MIAAIYSRKSKFTGKGESIENQIQLCKEYAASQLRDNDITEFLIYEDEGFSGGNTNRPEFQKLMDDARLKKFDVLICYRLDRISRNVSDFSSTLEILQKHDIDFISIREQFDTSTPMGRAMIYIASVFAQLERETIAERIRDNMLELSKTGRWLGGTAPIGYNADPITYFDADMNERKMVKLKQVPKELNTVKLLYKKYLELKSLSKVETYALQNSIKTKRGSDFTKNNIRIILTNPVYVKATENVFDYLENEGITTCGDPDGEHGLLTYNKQKSVSNDNGKTVRVFRDKSEWIAAISSQKGVIEADDWLEVQKILSENKDSFPNEGKTHNALLTGKIRCAKCGSNMQIAHGHISKKTGKQIYYYACSMKKHSKGVRCNNKNAKVSELDPVVIKQLKELAYNKESIINKLEMKNKKARELNKSSNREEILNNSIADKNKQIQNLMNKLAVADDISDLLIEKIRSLKNEIKELKVQLDNLNKLNSEFTDTELNLSFIKLMLNRCSMIDSLPNEEIKQLIDVLIDKITWDGESYGVTIDFIGSNPEEDEESKKK</sequence>
<dbReference type="InterPro" id="IPR025827">
    <property type="entry name" value="Zn_ribbon_recom_dom"/>
</dbReference>
<evidence type="ECO:0000313" key="5">
    <source>
        <dbReference type="Proteomes" id="UP000013523"/>
    </source>
</evidence>
<dbReference type="eggNOG" id="COG1961">
    <property type="taxonomic scope" value="Bacteria"/>
</dbReference>
<dbReference type="InterPro" id="IPR006119">
    <property type="entry name" value="Resolv_N"/>
</dbReference>
<evidence type="ECO:0000259" key="2">
    <source>
        <dbReference type="PROSITE" id="PS51736"/>
    </source>
</evidence>
<dbReference type="KEGG" id="cpas:Clopa_0310"/>
<dbReference type="CDD" id="cd03768">
    <property type="entry name" value="SR_ResInv"/>
    <property type="match status" value="1"/>
</dbReference>
<dbReference type="Pfam" id="PF07508">
    <property type="entry name" value="Recombinase"/>
    <property type="match status" value="1"/>
</dbReference>
<dbReference type="Gene3D" id="3.40.50.1390">
    <property type="entry name" value="Resolvase, N-terminal catalytic domain"/>
    <property type="match status" value="1"/>
</dbReference>
<proteinExistence type="predicted"/>
<feature type="domain" description="Resolvase/invertase-type recombinase catalytic" evidence="2">
    <location>
        <begin position="2"/>
        <end position="151"/>
    </location>
</feature>
<dbReference type="PANTHER" id="PTHR30461">
    <property type="entry name" value="DNA-INVERTASE FROM LAMBDOID PROPHAGE"/>
    <property type="match status" value="1"/>
</dbReference>
<dbReference type="STRING" id="86416.Clopa_0310"/>
<dbReference type="HOGENOM" id="CLU_010686_18_14_9"/>
<dbReference type="OrthoDB" id="9781670at2"/>
<keyword evidence="1" id="KW-0175">Coiled coil</keyword>
<gene>
    <name evidence="4" type="ORF">Clopa_0310</name>
</gene>
<accession>R4JX25</accession>
<dbReference type="PROSITE" id="PS51737">
    <property type="entry name" value="RECOMBINASE_DNA_BIND"/>
    <property type="match status" value="1"/>
</dbReference>
<dbReference type="PANTHER" id="PTHR30461:SF23">
    <property type="entry name" value="DNA RECOMBINASE-RELATED"/>
    <property type="match status" value="1"/>
</dbReference>
<evidence type="ECO:0000313" key="4">
    <source>
        <dbReference type="EMBL" id="AGK95372.1"/>
    </source>
</evidence>
<dbReference type="SUPFAM" id="SSF53041">
    <property type="entry name" value="Resolvase-like"/>
    <property type="match status" value="1"/>
</dbReference>
<dbReference type="InterPro" id="IPR038109">
    <property type="entry name" value="DNA_bind_recomb_sf"/>
</dbReference>
<dbReference type="InterPro" id="IPR036162">
    <property type="entry name" value="Resolvase-like_N_sf"/>
</dbReference>
<dbReference type="AlphaFoldDB" id="R4JX25"/>
<dbReference type="GO" id="GO:0000150">
    <property type="term" value="F:DNA strand exchange activity"/>
    <property type="evidence" value="ECO:0007669"/>
    <property type="project" value="InterPro"/>
</dbReference>
<name>R4JX25_CLOPA</name>
<dbReference type="Pfam" id="PF13408">
    <property type="entry name" value="Zn_ribbon_recom"/>
    <property type="match status" value="1"/>
</dbReference>
<feature type="domain" description="Recombinase" evidence="3">
    <location>
        <begin position="159"/>
        <end position="322"/>
    </location>
</feature>
<dbReference type="InterPro" id="IPR011109">
    <property type="entry name" value="DNA_bind_recombinase_dom"/>
</dbReference>
<reference evidence="4 5" key="1">
    <citation type="submission" date="2012-01" db="EMBL/GenBank/DDBJ databases">
        <title>Complete sequence of chromosome of Clostridium pasteurianum BC1.</title>
        <authorList>
            <consortium name="US DOE Joint Genome Institute"/>
            <person name="Lucas S."/>
            <person name="Han J."/>
            <person name="Lapidus A."/>
            <person name="Cheng J.-F."/>
            <person name="Goodwin L."/>
            <person name="Pitluck S."/>
            <person name="Peters L."/>
            <person name="Mikhailova N."/>
            <person name="Teshima H."/>
            <person name="Detter J.C."/>
            <person name="Han C."/>
            <person name="Tapia R."/>
            <person name="Land M."/>
            <person name="Hauser L."/>
            <person name="Kyrpides N."/>
            <person name="Ivanova N."/>
            <person name="Pagani I."/>
            <person name="Dunn J."/>
            <person name="Taghavi S."/>
            <person name="Francis A."/>
            <person name="van der Lelie D."/>
            <person name="Woyke T."/>
        </authorList>
    </citation>
    <scope>NUCLEOTIDE SEQUENCE [LARGE SCALE GENOMIC DNA]</scope>
    <source>
        <strain evidence="4 5">BC1</strain>
    </source>
</reference>
<protein>
    <submittedName>
        <fullName evidence="4">Site-specific recombinase, DNA invertase Pin</fullName>
    </submittedName>
</protein>
<evidence type="ECO:0000256" key="1">
    <source>
        <dbReference type="SAM" id="Coils"/>
    </source>
</evidence>
<evidence type="ECO:0000259" key="3">
    <source>
        <dbReference type="PROSITE" id="PS51737"/>
    </source>
</evidence>
<dbReference type="PROSITE" id="PS51736">
    <property type="entry name" value="RECOMBINASES_3"/>
    <property type="match status" value="1"/>
</dbReference>
<feature type="coiled-coil region" evidence="1">
    <location>
        <begin position="403"/>
        <end position="489"/>
    </location>
</feature>
<keyword evidence="5" id="KW-1185">Reference proteome</keyword>
<dbReference type="EMBL" id="CP003261">
    <property type="protein sequence ID" value="AGK95372.1"/>
    <property type="molecule type" value="Genomic_DNA"/>
</dbReference>
<dbReference type="PATRIC" id="fig|86416.3.peg.288"/>
<dbReference type="SMART" id="SM00857">
    <property type="entry name" value="Resolvase"/>
    <property type="match status" value="1"/>
</dbReference>
<dbReference type="Proteomes" id="UP000013523">
    <property type="component" value="Chromosome"/>
</dbReference>
<dbReference type="InterPro" id="IPR050639">
    <property type="entry name" value="SSR_resolvase"/>
</dbReference>